<dbReference type="OrthoDB" id="7054914at2"/>
<dbReference type="GO" id="GO:0043093">
    <property type="term" value="P:FtsZ-dependent cytokinesis"/>
    <property type="evidence" value="ECO:0007669"/>
    <property type="project" value="UniProtKB-UniRule"/>
</dbReference>
<comment type="similarity">
    <text evidence="8 9">Belongs to the ZipA family.</text>
</comment>
<sequence>MDNAGASGSAAKTREAIMQDLRIILIILGAMAIAALLIHGLWSSKKDRQPSMRDKPMDKVASDPASEDSFDQDGIGQVRVASANNATTEQDATADDWREEPRFSALDDDDEPVRVPEPPAARKTAVQPQPADEDEFDPLFGEPVRPKQAVMPEAEAEPAVGRQFEAAEQAAVVDADAEQPEPQVQPEPVAEPEPLPPLREVPRTWQDVYVINLMARPNQQIDGTALMRALTSNGFHFGEMDIFHHHQTPAGQGSILFSLINMMKPGTFNPKEMIDFRTPGVSIFMQLPRPGMAKNQFNLMVQTAENLAEELDALLFDAQRSPVSPDYLAHCREQLRDYDSQVQ</sequence>
<comment type="subcellular location">
    <subcellularLocation>
        <location evidence="8">Cell inner membrane</location>
        <topology evidence="8">Single-pass type I membrane protein</topology>
    </subcellularLocation>
    <text evidence="8">Localizes to the Z ring in an FtsZ-dependent manner.</text>
</comment>
<dbReference type="GO" id="GO:0032153">
    <property type="term" value="C:cell division site"/>
    <property type="evidence" value="ECO:0007669"/>
    <property type="project" value="UniProtKB-UniRule"/>
</dbReference>
<dbReference type="GO" id="GO:0005886">
    <property type="term" value="C:plasma membrane"/>
    <property type="evidence" value="ECO:0007669"/>
    <property type="project" value="UniProtKB-SubCell"/>
</dbReference>
<dbReference type="AlphaFoldDB" id="A0A235CPH7"/>
<name>A0A235CPH7_9GAMM</name>
<dbReference type="NCBIfam" id="TIGR02205">
    <property type="entry name" value="septum_zipA"/>
    <property type="match status" value="1"/>
</dbReference>
<keyword evidence="1 8" id="KW-1003">Cell membrane</keyword>
<dbReference type="InterPro" id="IPR036765">
    <property type="entry name" value="ZipA_FtsZ-bd_C_sf"/>
</dbReference>
<evidence type="ECO:0000256" key="1">
    <source>
        <dbReference type="ARBA" id="ARBA00022475"/>
    </source>
</evidence>
<evidence type="ECO:0000313" key="14">
    <source>
        <dbReference type="Proteomes" id="UP000243640"/>
    </source>
</evidence>
<proteinExistence type="inferred from homology"/>
<dbReference type="Proteomes" id="UP000295058">
    <property type="component" value="Unassembled WGS sequence"/>
</dbReference>
<feature type="compositionally biased region" description="Pro residues" evidence="10">
    <location>
        <begin position="183"/>
        <end position="199"/>
    </location>
</feature>
<keyword evidence="5 8" id="KW-1133">Transmembrane helix</keyword>
<evidence type="ECO:0000313" key="15">
    <source>
        <dbReference type="Proteomes" id="UP000295058"/>
    </source>
</evidence>
<dbReference type="GO" id="GO:0000917">
    <property type="term" value="P:division septum assembly"/>
    <property type="evidence" value="ECO:0007669"/>
    <property type="project" value="TreeGrafter"/>
</dbReference>
<evidence type="ECO:0000256" key="5">
    <source>
        <dbReference type="ARBA" id="ARBA00022989"/>
    </source>
</evidence>
<evidence type="ECO:0000313" key="13">
    <source>
        <dbReference type="EMBL" id="TDW60087.1"/>
    </source>
</evidence>
<feature type="region of interest" description="Disordered" evidence="10">
    <location>
        <begin position="176"/>
        <end position="199"/>
    </location>
</feature>
<comment type="subunit">
    <text evidence="8">Interacts with FtsZ via their C-terminal domains.</text>
</comment>
<feature type="region of interest" description="Disordered" evidence="10">
    <location>
        <begin position="46"/>
        <end position="137"/>
    </location>
</feature>
<dbReference type="SUPFAM" id="SSF64383">
    <property type="entry name" value="Cell-division protein ZipA, C-terminal domain"/>
    <property type="match status" value="1"/>
</dbReference>
<keyword evidence="6 8" id="KW-0472">Membrane</keyword>
<evidence type="ECO:0000256" key="3">
    <source>
        <dbReference type="ARBA" id="ARBA00022618"/>
    </source>
</evidence>
<accession>A0A235CPH7</accession>
<dbReference type="Pfam" id="PF04354">
    <property type="entry name" value="ZipA_C"/>
    <property type="match status" value="1"/>
</dbReference>
<evidence type="ECO:0000259" key="11">
    <source>
        <dbReference type="SMART" id="SM00771"/>
    </source>
</evidence>
<dbReference type="HAMAP" id="MF_00509">
    <property type="entry name" value="ZipA"/>
    <property type="match status" value="1"/>
</dbReference>
<keyword evidence="7 8" id="KW-0131">Cell cycle</keyword>
<evidence type="ECO:0000256" key="4">
    <source>
        <dbReference type="ARBA" id="ARBA00022692"/>
    </source>
</evidence>
<protein>
    <recommendedName>
        <fullName evidence="8 9">Cell division protein ZipA</fullName>
    </recommendedName>
</protein>
<evidence type="ECO:0000256" key="7">
    <source>
        <dbReference type="ARBA" id="ARBA00023306"/>
    </source>
</evidence>
<feature type="compositionally biased region" description="Basic and acidic residues" evidence="10">
    <location>
        <begin position="46"/>
        <end position="61"/>
    </location>
</feature>
<dbReference type="SMART" id="SM00771">
    <property type="entry name" value="ZipA_C"/>
    <property type="match status" value="1"/>
</dbReference>
<evidence type="ECO:0000256" key="9">
    <source>
        <dbReference type="RuleBase" id="RU003612"/>
    </source>
</evidence>
<keyword evidence="15" id="KW-1185">Reference proteome</keyword>
<reference evidence="13 15" key="2">
    <citation type="submission" date="2019-03" db="EMBL/GenBank/DDBJ databases">
        <title>Genomic Encyclopedia of Archaeal and Bacterial Type Strains, Phase II (KMG-II): from individual species to whole genera.</title>
        <authorList>
            <person name="Goeker M."/>
        </authorList>
    </citation>
    <scope>NUCLEOTIDE SEQUENCE [LARGE SCALE GENOMIC DNA]</scope>
    <source>
        <strain evidence="13 15">DSM 15594</strain>
    </source>
</reference>
<evidence type="ECO:0000313" key="12">
    <source>
        <dbReference type="EMBL" id="OYD25897.1"/>
    </source>
</evidence>
<feature type="compositionally biased region" description="Polar residues" evidence="10">
    <location>
        <begin position="82"/>
        <end position="91"/>
    </location>
</feature>
<dbReference type="Proteomes" id="UP000243640">
    <property type="component" value="Unassembled WGS sequence"/>
</dbReference>
<keyword evidence="3 8" id="KW-0132">Cell division</keyword>
<feature type="transmembrane region" description="Helical" evidence="8">
    <location>
        <begin position="21"/>
        <end position="42"/>
    </location>
</feature>
<evidence type="ECO:0000256" key="2">
    <source>
        <dbReference type="ARBA" id="ARBA00022519"/>
    </source>
</evidence>
<dbReference type="InterPro" id="IPR007449">
    <property type="entry name" value="ZipA_FtsZ-bd_C"/>
</dbReference>
<evidence type="ECO:0000256" key="6">
    <source>
        <dbReference type="ARBA" id="ARBA00023136"/>
    </source>
</evidence>
<comment type="function">
    <text evidence="8 9">Essential cell division protein that stabilizes the FtsZ protofilaments by cross-linking them and that serves as a cytoplasmic membrane anchor for the Z ring. Also required for the recruitment to the septal ring of downstream cell division proteins.</text>
</comment>
<dbReference type="EMBL" id="NQJF01000002">
    <property type="protein sequence ID" value="OYD25897.1"/>
    <property type="molecule type" value="Genomic_DNA"/>
</dbReference>
<keyword evidence="4 8" id="KW-0812">Transmembrane</keyword>
<dbReference type="Gene3D" id="3.30.1400.10">
    <property type="entry name" value="ZipA, C-terminal FtsZ-binding domain"/>
    <property type="match status" value="1"/>
</dbReference>
<keyword evidence="2 8" id="KW-0997">Cell inner membrane</keyword>
<dbReference type="EMBL" id="SODO01000003">
    <property type="protein sequence ID" value="TDW60087.1"/>
    <property type="molecule type" value="Genomic_DNA"/>
</dbReference>
<dbReference type="PANTHER" id="PTHR38685:SF1">
    <property type="entry name" value="CELL DIVISION PROTEIN ZIPA"/>
    <property type="match status" value="1"/>
</dbReference>
<dbReference type="PANTHER" id="PTHR38685">
    <property type="entry name" value="CELL DIVISION PROTEIN ZIPA"/>
    <property type="match status" value="1"/>
</dbReference>
<organism evidence="12 14">
    <name type="scientific">Oceanimonas baumannii</name>
    <dbReference type="NCBI Taxonomy" id="129578"/>
    <lineage>
        <taxon>Bacteria</taxon>
        <taxon>Pseudomonadati</taxon>
        <taxon>Pseudomonadota</taxon>
        <taxon>Gammaproteobacteria</taxon>
        <taxon>Aeromonadales</taxon>
        <taxon>Aeromonadaceae</taxon>
        <taxon>Oceanimonas</taxon>
    </lineage>
</organism>
<dbReference type="InterPro" id="IPR011919">
    <property type="entry name" value="Cell_div_ZipA"/>
</dbReference>
<gene>
    <name evidence="8 12" type="primary">zipA</name>
    <name evidence="12" type="ORF">B6S09_03400</name>
    <name evidence="13" type="ORF">LY04_01079</name>
</gene>
<comment type="caution">
    <text evidence="12">The sequence shown here is derived from an EMBL/GenBank/DDBJ whole genome shotgun (WGS) entry which is preliminary data.</text>
</comment>
<evidence type="ECO:0000256" key="10">
    <source>
        <dbReference type="SAM" id="MobiDB-lite"/>
    </source>
</evidence>
<reference evidence="12 14" key="1">
    <citation type="submission" date="2017-08" db="EMBL/GenBank/DDBJ databases">
        <title>Draft Genome Sequence of the Marine Bacterium Oceanimonas baumannii ATCC 700832.</title>
        <authorList>
            <person name="Mcclelland W.D."/>
            <person name="Brennan M.A."/>
            <person name="Trachtenberg A.M."/>
            <person name="Maclea K.S."/>
        </authorList>
    </citation>
    <scope>NUCLEOTIDE SEQUENCE [LARGE SCALE GENOMIC DNA]</scope>
    <source>
        <strain evidence="12 14">ATCC 700832</strain>
    </source>
</reference>
<feature type="domain" description="ZipA C-terminal FtsZ-binding" evidence="11">
    <location>
        <begin position="205"/>
        <end position="335"/>
    </location>
</feature>
<evidence type="ECO:0000256" key="8">
    <source>
        <dbReference type="HAMAP-Rule" id="MF_00509"/>
    </source>
</evidence>